<accession>A0A850R4X2</accession>
<keyword evidence="2 4" id="KW-0479">Metal-binding</keyword>
<gene>
    <name evidence="6" type="ORF">HW932_05620</name>
</gene>
<dbReference type="GO" id="GO:0020037">
    <property type="term" value="F:heme binding"/>
    <property type="evidence" value="ECO:0007669"/>
    <property type="project" value="InterPro"/>
</dbReference>
<evidence type="ECO:0000256" key="4">
    <source>
        <dbReference type="PROSITE-ProRule" id="PRU00433"/>
    </source>
</evidence>
<evidence type="ECO:0000313" key="6">
    <source>
        <dbReference type="EMBL" id="NVZ08734.1"/>
    </source>
</evidence>
<evidence type="ECO:0000256" key="3">
    <source>
        <dbReference type="ARBA" id="ARBA00023004"/>
    </source>
</evidence>
<comment type="caution">
    <text evidence="6">The sequence shown here is derived from an EMBL/GenBank/DDBJ whole genome shotgun (WGS) entry which is preliminary data.</text>
</comment>
<proteinExistence type="predicted"/>
<sequence>MNTIIDRYGAILLSASLLTLVTGLRAAEADEAMRERGQTIYAEQMCNLCHTRDGASGPMAHVGGSLDGLAAKRDAAWIDAYLRHPQSIIPSSQMPKSTLNDQQLAELIAFLLGP</sequence>
<evidence type="ECO:0000313" key="7">
    <source>
        <dbReference type="Proteomes" id="UP000592294"/>
    </source>
</evidence>
<dbReference type="RefSeq" id="WP_176975508.1">
    <property type="nucleotide sequence ID" value="NZ_JABZEO010000003.1"/>
</dbReference>
<dbReference type="AlphaFoldDB" id="A0A850R4X2"/>
<dbReference type="Pfam" id="PF00034">
    <property type="entry name" value="Cytochrom_C"/>
    <property type="match status" value="1"/>
</dbReference>
<dbReference type="SUPFAM" id="SSF46626">
    <property type="entry name" value="Cytochrome c"/>
    <property type="match status" value="1"/>
</dbReference>
<keyword evidence="7" id="KW-1185">Reference proteome</keyword>
<dbReference type="PROSITE" id="PS51007">
    <property type="entry name" value="CYTC"/>
    <property type="match status" value="1"/>
</dbReference>
<dbReference type="GO" id="GO:0009055">
    <property type="term" value="F:electron transfer activity"/>
    <property type="evidence" value="ECO:0007669"/>
    <property type="project" value="InterPro"/>
</dbReference>
<dbReference type="Gene3D" id="1.10.760.10">
    <property type="entry name" value="Cytochrome c-like domain"/>
    <property type="match status" value="1"/>
</dbReference>
<evidence type="ECO:0000256" key="2">
    <source>
        <dbReference type="ARBA" id="ARBA00022723"/>
    </source>
</evidence>
<feature type="domain" description="Cytochrome c" evidence="5">
    <location>
        <begin position="32"/>
        <end position="114"/>
    </location>
</feature>
<dbReference type="EMBL" id="JABZEO010000003">
    <property type="protein sequence ID" value="NVZ08734.1"/>
    <property type="molecule type" value="Genomic_DNA"/>
</dbReference>
<evidence type="ECO:0000256" key="1">
    <source>
        <dbReference type="ARBA" id="ARBA00022617"/>
    </source>
</evidence>
<organism evidence="6 7">
    <name type="scientific">Allochromatium humboldtianum</name>
    <dbReference type="NCBI Taxonomy" id="504901"/>
    <lineage>
        <taxon>Bacteria</taxon>
        <taxon>Pseudomonadati</taxon>
        <taxon>Pseudomonadota</taxon>
        <taxon>Gammaproteobacteria</taxon>
        <taxon>Chromatiales</taxon>
        <taxon>Chromatiaceae</taxon>
        <taxon>Allochromatium</taxon>
    </lineage>
</organism>
<protein>
    <submittedName>
        <fullName evidence="6">Cytochrome c</fullName>
    </submittedName>
</protein>
<dbReference type="Proteomes" id="UP000592294">
    <property type="component" value="Unassembled WGS sequence"/>
</dbReference>
<dbReference type="InterPro" id="IPR009056">
    <property type="entry name" value="Cyt_c-like_dom"/>
</dbReference>
<keyword evidence="3 4" id="KW-0408">Iron</keyword>
<reference evidence="6 7" key="1">
    <citation type="submission" date="2020-06" db="EMBL/GenBank/DDBJ databases">
        <title>Whole-genome sequence of Allochromatium humboldtianum DSM 21881, type strain.</title>
        <authorList>
            <person name="Kyndt J.A."/>
            <person name="Meyer T.E."/>
        </authorList>
    </citation>
    <scope>NUCLEOTIDE SEQUENCE [LARGE SCALE GENOMIC DNA]</scope>
    <source>
        <strain evidence="6 7">DSM 21881</strain>
    </source>
</reference>
<dbReference type="GO" id="GO:0046872">
    <property type="term" value="F:metal ion binding"/>
    <property type="evidence" value="ECO:0007669"/>
    <property type="project" value="UniProtKB-KW"/>
</dbReference>
<keyword evidence="1 4" id="KW-0349">Heme</keyword>
<dbReference type="InterPro" id="IPR036909">
    <property type="entry name" value="Cyt_c-like_dom_sf"/>
</dbReference>
<evidence type="ECO:0000259" key="5">
    <source>
        <dbReference type="PROSITE" id="PS51007"/>
    </source>
</evidence>
<name>A0A850R4X2_9GAMM</name>